<feature type="transmembrane region" description="Helical" evidence="1">
    <location>
        <begin position="52"/>
        <end position="74"/>
    </location>
</feature>
<keyword evidence="2" id="KW-0732">Signal</keyword>
<dbReference type="Proteomes" id="UP001172083">
    <property type="component" value="Unassembled WGS sequence"/>
</dbReference>
<protein>
    <recommendedName>
        <fullName evidence="5">Group-specific protein</fullName>
    </recommendedName>
</protein>
<gene>
    <name evidence="3" type="ORF">QQ020_03620</name>
</gene>
<keyword evidence="4" id="KW-1185">Reference proteome</keyword>
<keyword evidence="1" id="KW-0472">Membrane</keyword>
<comment type="caution">
    <text evidence="3">The sequence shown here is derived from an EMBL/GenBank/DDBJ whole genome shotgun (WGS) entry which is preliminary data.</text>
</comment>
<keyword evidence="1" id="KW-0812">Transmembrane</keyword>
<evidence type="ECO:0000256" key="1">
    <source>
        <dbReference type="SAM" id="Phobius"/>
    </source>
</evidence>
<dbReference type="EMBL" id="JAUJEB010000001">
    <property type="protein sequence ID" value="MDN5211117.1"/>
    <property type="molecule type" value="Genomic_DNA"/>
</dbReference>
<evidence type="ECO:0008006" key="5">
    <source>
        <dbReference type="Google" id="ProtNLM"/>
    </source>
</evidence>
<evidence type="ECO:0000256" key="2">
    <source>
        <dbReference type="SAM" id="SignalP"/>
    </source>
</evidence>
<feature type="signal peptide" evidence="2">
    <location>
        <begin position="1"/>
        <end position="26"/>
    </location>
</feature>
<accession>A0ABT8L052</accession>
<proteinExistence type="predicted"/>
<evidence type="ECO:0000313" key="4">
    <source>
        <dbReference type="Proteomes" id="UP001172083"/>
    </source>
</evidence>
<name>A0ABT8L052_9BACT</name>
<organism evidence="3 4">
    <name type="scientific">Agaribacillus aureus</name>
    <dbReference type="NCBI Taxonomy" id="3051825"/>
    <lineage>
        <taxon>Bacteria</taxon>
        <taxon>Pseudomonadati</taxon>
        <taxon>Bacteroidota</taxon>
        <taxon>Cytophagia</taxon>
        <taxon>Cytophagales</taxon>
        <taxon>Splendidivirgaceae</taxon>
        <taxon>Agaribacillus</taxon>
    </lineage>
</organism>
<evidence type="ECO:0000313" key="3">
    <source>
        <dbReference type="EMBL" id="MDN5211117.1"/>
    </source>
</evidence>
<keyword evidence="1" id="KW-1133">Transmembrane helix</keyword>
<dbReference type="RefSeq" id="WP_346756453.1">
    <property type="nucleotide sequence ID" value="NZ_JAUJEB010000001.1"/>
</dbReference>
<reference evidence="3" key="1">
    <citation type="submission" date="2023-06" db="EMBL/GenBank/DDBJ databases">
        <title>Genomic of Agaribacillus aureum.</title>
        <authorList>
            <person name="Wang G."/>
        </authorList>
    </citation>
    <scope>NUCLEOTIDE SEQUENCE</scope>
    <source>
        <strain evidence="3">BMA12</strain>
    </source>
</reference>
<feature type="chain" id="PRO_5046548959" description="Group-specific protein" evidence="2">
    <location>
        <begin position="27"/>
        <end position="82"/>
    </location>
</feature>
<sequence length="82" mass="8930">MKKLKNILLRLVLVMVMLAVQLNSYAQCAMCRASVANNASNGDTALAGSLNSGILYLFFTPYLLIGVIAALWFYNSKRNGGK</sequence>